<feature type="compositionally biased region" description="Basic and acidic residues" evidence="10">
    <location>
        <begin position="91"/>
        <end position="110"/>
    </location>
</feature>
<evidence type="ECO:0000256" key="6">
    <source>
        <dbReference type="ARBA" id="ARBA00022692"/>
    </source>
</evidence>
<feature type="region of interest" description="Disordered" evidence="10">
    <location>
        <begin position="224"/>
        <end position="313"/>
    </location>
</feature>
<dbReference type="InterPro" id="IPR037682">
    <property type="entry name" value="TonB_C"/>
</dbReference>
<evidence type="ECO:0000256" key="7">
    <source>
        <dbReference type="ARBA" id="ARBA00022927"/>
    </source>
</evidence>
<evidence type="ECO:0000313" key="13">
    <source>
        <dbReference type="EMBL" id="CAI4030508.1"/>
    </source>
</evidence>
<keyword evidence="8 11" id="KW-1133">Transmembrane helix</keyword>
<keyword evidence="3" id="KW-0813">Transport</keyword>
<evidence type="ECO:0000256" key="10">
    <source>
        <dbReference type="SAM" id="MobiDB-lite"/>
    </source>
</evidence>
<evidence type="ECO:0000256" key="4">
    <source>
        <dbReference type="ARBA" id="ARBA00022475"/>
    </source>
</evidence>
<name>A0AA86MWV7_9BACT</name>
<dbReference type="GO" id="GO:0055085">
    <property type="term" value="P:transmembrane transport"/>
    <property type="evidence" value="ECO:0007669"/>
    <property type="project" value="InterPro"/>
</dbReference>
<dbReference type="InterPro" id="IPR006260">
    <property type="entry name" value="TonB/TolA_C"/>
</dbReference>
<dbReference type="SUPFAM" id="SSF74653">
    <property type="entry name" value="TolA/TonB C-terminal domain"/>
    <property type="match status" value="1"/>
</dbReference>
<organism evidence="13 14">
    <name type="scientific">Nitrospira tepida</name>
    <dbReference type="NCBI Taxonomy" id="2973512"/>
    <lineage>
        <taxon>Bacteria</taxon>
        <taxon>Pseudomonadati</taxon>
        <taxon>Nitrospirota</taxon>
        <taxon>Nitrospiria</taxon>
        <taxon>Nitrospirales</taxon>
        <taxon>Nitrospiraceae</taxon>
        <taxon>Nitrospira</taxon>
    </lineage>
</organism>
<dbReference type="Proteomes" id="UP001179121">
    <property type="component" value="Chromosome"/>
</dbReference>
<dbReference type="KEGG" id="nti:DNFV4_00936"/>
<keyword evidence="9 11" id="KW-0472">Membrane</keyword>
<evidence type="ECO:0000256" key="3">
    <source>
        <dbReference type="ARBA" id="ARBA00022448"/>
    </source>
</evidence>
<feature type="domain" description="TonB C-terminal" evidence="12">
    <location>
        <begin position="333"/>
        <end position="424"/>
    </location>
</feature>
<dbReference type="PROSITE" id="PS52015">
    <property type="entry name" value="TONB_CTD"/>
    <property type="match status" value="1"/>
</dbReference>
<proteinExistence type="inferred from homology"/>
<feature type="region of interest" description="Disordered" evidence="10">
    <location>
        <begin position="56"/>
        <end position="112"/>
    </location>
</feature>
<comment type="subcellular location">
    <subcellularLocation>
        <location evidence="1">Cell inner membrane</location>
        <topology evidence="1">Single-pass membrane protein</topology>
        <orientation evidence="1">Periplasmic side</orientation>
    </subcellularLocation>
</comment>
<evidence type="ECO:0000256" key="1">
    <source>
        <dbReference type="ARBA" id="ARBA00004383"/>
    </source>
</evidence>
<evidence type="ECO:0000256" key="11">
    <source>
        <dbReference type="SAM" id="Phobius"/>
    </source>
</evidence>
<accession>A0AA86MWV7</accession>
<dbReference type="PANTHER" id="PTHR33446">
    <property type="entry name" value="PROTEIN TONB-RELATED"/>
    <property type="match status" value="1"/>
</dbReference>
<dbReference type="EMBL" id="OX365700">
    <property type="protein sequence ID" value="CAI4030508.1"/>
    <property type="molecule type" value="Genomic_DNA"/>
</dbReference>
<evidence type="ECO:0000256" key="8">
    <source>
        <dbReference type="ARBA" id="ARBA00022989"/>
    </source>
</evidence>
<dbReference type="Gene3D" id="3.30.1150.10">
    <property type="match status" value="1"/>
</dbReference>
<reference evidence="13" key="1">
    <citation type="submission" date="2022-10" db="EMBL/GenBank/DDBJ databases">
        <authorList>
            <person name="Koch H."/>
        </authorList>
    </citation>
    <scope>NUCLEOTIDE SEQUENCE</scope>
    <source>
        <strain evidence="13">DNF</strain>
    </source>
</reference>
<dbReference type="AlphaFoldDB" id="A0AA86MWV7"/>
<evidence type="ECO:0000313" key="14">
    <source>
        <dbReference type="Proteomes" id="UP001179121"/>
    </source>
</evidence>
<keyword evidence="7" id="KW-0653">Protein transport</keyword>
<dbReference type="GO" id="GO:0005886">
    <property type="term" value="C:plasma membrane"/>
    <property type="evidence" value="ECO:0007669"/>
    <property type="project" value="UniProtKB-SubCell"/>
</dbReference>
<keyword evidence="6 11" id="KW-0812">Transmembrane</keyword>
<dbReference type="Pfam" id="PF03544">
    <property type="entry name" value="TonB_C"/>
    <property type="match status" value="1"/>
</dbReference>
<protein>
    <submittedName>
        <fullName evidence="13">TonB_C domain-containing protein</fullName>
    </submittedName>
</protein>
<evidence type="ECO:0000256" key="2">
    <source>
        <dbReference type="ARBA" id="ARBA00006555"/>
    </source>
</evidence>
<dbReference type="GO" id="GO:0015031">
    <property type="term" value="P:protein transport"/>
    <property type="evidence" value="ECO:0007669"/>
    <property type="project" value="UniProtKB-KW"/>
</dbReference>
<gene>
    <name evidence="13" type="ORF">DNFV4_00936</name>
</gene>
<evidence type="ECO:0000256" key="5">
    <source>
        <dbReference type="ARBA" id="ARBA00022519"/>
    </source>
</evidence>
<evidence type="ECO:0000256" key="9">
    <source>
        <dbReference type="ARBA" id="ARBA00023136"/>
    </source>
</evidence>
<dbReference type="InterPro" id="IPR051045">
    <property type="entry name" value="TonB-dependent_transducer"/>
</dbReference>
<evidence type="ECO:0000259" key="12">
    <source>
        <dbReference type="PROSITE" id="PS52015"/>
    </source>
</evidence>
<keyword evidence="4" id="KW-1003">Cell membrane</keyword>
<keyword evidence="5" id="KW-0997">Cell inner membrane</keyword>
<sequence length="424" mass="44898">MTYDARCRISGWVVSALLHLCAVGVALLLVAEVTPPTDPAPFQWEVSLVEAVNRSDSAPPLAQPAEPSPTSPTVQQSAPPKPTMVTRQVHTRVETRVEQDRQERQEKMERQVQPVVQQVDAVQEVMRQAIRPVTESAPAGERQPMQERTPAMSANPVQTAAVPVPVESATVIERVETRPAVVSTAPAEVARAVAVRHAEEPAAAPVPTVVERAALVEATTPLVDRDQSAVSRPETSVPALAAPNSSPTASLPATEPAPSAQLSAAVSPQTPAAPPTPAATSVPAMPEPQPPNSVPEAAASAAGDSREPVGRETDPVVAKSAMPQPAAKADYRWLAESLYRRIAELKRYPSVARLNGWEGKVVLRAVITADGNLADLRIQTSSGFDALDQAALEAVRQACPLHLQHALGRPQVVVSLPIVYSLSN</sequence>
<dbReference type="NCBIfam" id="TIGR01352">
    <property type="entry name" value="tonB_Cterm"/>
    <property type="match status" value="1"/>
</dbReference>
<dbReference type="RefSeq" id="WP_289267493.1">
    <property type="nucleotide sequence ID" value="NZ_OX365700.1"/>
</dbReference>
<feature type="transmembrane region" description="Helical" evidence="11">
    <location>
        <begin position="12"/>
        <end position="31"/>
    </location>
</feature>
<feature type="compositionally biased region" description="Basic and acidic residues" evidence="10">
    <location>
        <begin position="304"/>
        <end position="313"/>
    </location>
</feature>
<comment type="similarity">
    <text evidence="2">Belongs to the TonB family.</text>
</comment>
<keyword evidence="14" id="KW-1185">Reference proteome</keyword>